<evidence type="ECO:0000256" key="6">
    <source>
        <dbReference type="SAM" id="Phobius"/>
    </source>
</evidence>
<evidence type="ECO:0000256" key="5">
    <source>
        <dbReference type="SAM" id="MobiDB-lite"/>
    </source>
</evidence>
<evidence type="ECO:0000313" key="7">
    <source>
        <dbReference type="Proteomes" id="UP000515152"/>
    </source>
</evidence>
<accession>A0A6P8FRU1</accession>
<dbReference type="Proteomes" id="UP000515152">
    <property type="component" value="Chromosome 7"/>
</dbReference>
<organism evidence="7 8">
    <name type="scientific">Clupea harengus</name>
    <name type="common">Atlantic herring</name>
    <dbReference type="NCBI Taxonomy" id="7950"/>
    <lineage>
        <taxon>Eukaryota</taxon>
        <taxon>Metazoa</taxon>
        <taxon>Chordata</taxon>
        <taxon>Craniata</taxon>
        <taxon>Vertebrata</taxon>
        <taxon>Euteleostomi</taxon>
        <taxon>Actinopterygii</taxon>
        <taxon>Neopterygii</taxon>
        <taxon>Teleostei</taxon>
        <taxon>Clupei</taxon>
        <taxon>Clupeiformes</taxon>
        <taxon>Clupeoidei</taxon>
        <taxon>Clupeidae</taxon>
        <taxon>Clupea</taxon>
    </lineage>
</organism>
<dbReference type="PANTHER" id="PTHR12988">
    <property type="entry name" value="SPHINGOMYELIN PHOSPHODIESTERASE 4"/>
    <property type="match status" value="1"/>
</dbReference>
<evidence type="ECO:0000256" key="1">
    <source>
        <dbReference type="ARBA" id="ARBA00004167"/>
    </source>
</evidence>
<dbReference type="GO" id="GO:0006685">
    <property type="term" value="P:sphingomyelin catabolic process"/>
    <property type="evidence" value="ECO:0007669"/>
    <property type="project" value="TreeGrafter"/>
</dbReference>
<keyword evidence="2 6" id="KW-0812">Transmembrane</keyword>
<dbReference type="GO" id="GO:0046513">
    <property type="term" value="P:ceramide biosynthetic process"/>
    <property type="evidence" value="ECO:0007669"/>
    <property type="project" value="TreeGrafter"/>
</dbReference>
<keyword evidence="7" id="KW-1185">Reference proteome</keyword>
<dbReference type="Pfam" id="PF14724">
    <property type="entry name" value="mit_SMPDase"/>
    <property type="match status" value="1"/>
</dbReference>
<dbReference type="GO" id="GO:0016020">
    <property type="term" value="C:membrane"/>
    <property type="evidence" value="ECO:0007669"/>
    <property type="project" value="UniProtKB-SubCell"/>
</dbReference>
<dbReference type="OrthoDB" id="8539512at2759"/>
<sequence length="261" mass="29517">MQAQCSVNQASLVSQPRTWWFSFASKSIPVSRSGRDEVRMSTLKTAELLDRTKLHLCQIFKCSAEMTPGVGATEEEDEEEEEEELPDCVEGENGIILTDLGRMQIINEVRRFRVEYQGDPDLQPVRSYECTLLVELMAWIASHINKQFESQMGTLCSRQDLAGSVCRHLLLSPLNESGRAQKRSPALARPRHEQRRGPRVSLRVLASYRTLLCLLLMYLLGCILSWSPLLLCGLVVLLLAVLDPLGPMLIRWSKKCKHVPP</sequence>
<evidence type="ECO:0000256" key="2">
    <source>
        <dbReference type="ARBA" id="ARBA00022692"/>
    </source>
</evidence>
<dbReference type="GO" id="GO:0050290">
    <property type="term" value="F:sphingomyelin phosphodiesterase D activity"/>
    <property type="evidence" value="ECO:0007669"/>
    <property type="project" value="InterPro"/>
</dbReference>
<dbReference type="KEGG" id="char:105894689"/>
<dbReference type="InterPro" id="IPR024129">
    <property type="entry name" value="Sphingomy_SMPD4"/>
</dbReference>
<protein>
    <submittedName>
        <fullName evidence="8">Sphingomyelin phosphodiesterase 4-like</fullName>
    </submittedName>
</protein>
<proteinExistence type="predicted"/>
<dbReference type="AlphaFoldDB" id="A0A6P8FRU1"/>
<comment type="subcellular location">
    <subcellularLocation>
        <location evidence="1">Membrane</location>
        <topology evidence="1">Single-pass membrane protein</topology>
    </subcellularLocation>
</comment>
<keyword evidence="3 6" id="KW-1133">Transmembrane helix</keyword>
<evidence type="ECO:0000256" key="4">
    <source>
        <dbReference type="ARBA" id="ARBA00023136"/>
    </source>
</evidence>
<evidence type="ECO:0000313" key="8">
    <source>
        <dbReference type="RefSeq" id="XP_031425852.1"/>
    </source>
</evidence>
<dbReference type="PANTHER" id="PTHR12988:SF6">
    <property type="entry name" value="SPHINGOMYELIN PHOSPHODIESTERASE 4"/>
    <property type="match status" value="1"/>
</dbReference>
<dbReference type="GO" id="GO:0046475">
    <property type="term" value="P:glycerophospholipid catabolic process"/>
    <property type="evidence" value="ECO:0007669"/>
    <property type="project" value="TreeGrafter"/>
</dbReference>
<feature type="compositionally biased region" description="Acidic residues" evidence="5">
    <location>
        <begin position="73"/>
        <end position="87"/>
    </location>
</feature>
<evidence type="ECO:0000256" key="3">
    <source>
        <dbReference type="ARBA" id="ARBA00022989"/>
    </source>
</evidence>
<name>A0A6P8FRU1_CLUHA</name>
<feature type="region of interest" description="Disordered" evidence="5">
    <location>
        <begin position="68"/>
        <end position="87"/>
    </location>
</feature>
<keyword evidence="4 6" id="KW-0472">Membrane</keyword>
<feature type="transmembrane region" description="Helical" evidence="6">
    <location>
        <begin position="226"/>
        <end position="245"/>
    </location>
</feature>
<dbReference type="RefSeq" id="XP_031425852.1">
    <property type="nucleotide sequence ID" value="XM_031569992.2"/>
</dbReference>
<reference evidence="8" key="1">
    <citation type="submission" date="2025-08" db="UniProtKB">
        <authorList>
            <consortium name="RefSeq"/>
        </authorList>
    </citation>
    <scope>IDENTIFICATION</scope>
</reference>
<gene>
    <name evidence="8" type="primary">LOC105894689</name>
</gene>
<dbReference type="GeneID" id="105894689"/>